<evidence type="ECO:0000313" key="2">
    <source>
        <dbReference type="Proteomes" id="UP001596505"/>
    </source>
</evidence>
<dbReference type="EMBL" id="JBHTCO010000014">
    <property type="protein sequence ID" value="MFC7393652.1"/>
    <property type="molecule type" value="Genomic_DNA"/>
</dbReference>
<organism evidence="1 2">
    <name type="scientific">Scopulibacillus cellulosilyticus</name>
    <dbReference type="NCBI Taxonomy" id="2665665"/>
    <lineage>
        <taxon>Bacteria</taxon>
        <taxon>Bacillati</taxon>
        <taxon>Bacillota</taxon>
        <taxon>Bacilli</taxon>
        <taxon>Bacillales</taxon>
        <taxon>Sporolactobacillaceae</taxon>
        <taxon>Scopulibacillus</taxon>
    </lineage>
</organism>
<dbReference type="RefSeq" id="WP_380966168.1">
    <property type="nucleotide sequence ID" value="NZ_JBHTCO010000014.1"/>
</dbReference>
<accession>A0ABW2PY82</accession>
<evidence type="ECO:0008006" key="3">
    <source>
        <dbReference type="Google" id="ProtNLM"/>
    </source>
</evidence>
<gene>
    <name evidence="1" type="ORF">ACFQRG_11870</name>
</gene>
<protein>
    <recommendedName>
        <fullName evidence="3">DUF4025 domain-containing protein</fullName>
    </recommendedName>
</protein>
<sequence length="54" mass="6225">MAKEHNKHTDLQYDQDGENVIHQQLTEAYQSGVVDSYITDQNLLTGEETDKDEE</sequence>
<reference evidence="2" key="1">
    <citation type="journal article" date="2019" name="Int. J. Syst. Evol. Microbiol.">
        <title>The Global Catalogue of Microorganisms (GCM) 10K type strain sequencing project: providing services to taxonomists for standard genome sequencing and annotation.</title>
        <authorList>
            <consortium name="The Broad Institute Genomics Platform"/>
            <consortium name="The Broad Institute Genome Sequencing Center for Infectious Disease"/>
            <person name="Wu L."/>
            <person name="Ma J."/>
        </authorList>
    </citation>
    <scope>NUCLEOTIDE SEQUENCE [LARGE SCALE GENOMIC DNA]</scope>
    <source>
        <strain evidence="2">CGMCC 1.16305</strain>
    </source>
</reference>
<evidence type="ECO:0000313" key="1">
    <source>
        <dbReference type="EMBL" id="MFC7393652.1"/>
    </source>
</evidence>
<comment type="caution">
    <text evidence="1">The sequence shown here is derived from an EMBL/GenBank/DDBJ whole genome shotgun (WGS) entry which is preliminary data.</text>
</comment>
<proteinExistence type="predicted"/>
<name>A0ABW2PY82_9BACL</name>
<dbReference type="Proteomes" id="UP001596505">
    <property type="component" value="Unassembled WGS sequence"/>
</dbReference>
<keyword evidence="2" id="KW-1185">Reference proteome</keyword>